<feature type="region of interest" description="Disordered" evidence="1">
    <location>
        <begin position="75"/>
        <end position="118"/>
    </location>
</feature>
<keyword evidence="3" id="KW-1185">Reference proteome</keyword>
<gene>
    <name evidence="2" type="ORF">MRATA1EN1_LOCUS13394</name>
</gene>
<feature type="compositionally biased region" description="Basic and acidic residues" evidence="1">
    <location>
        <begin position="1"/>
        <end position="10"/>
    </location>
</feature>
<reference evidence="2" key="1">
    <citation type="submission" date="2023-04" db="EMBL/GenBank/DDBJ databases">
        <authorList>
            <consortium name="ELIXIR-Norway"/>
        </authorList>
    </citation>
    <scope>NUCLEOTIDE SEQUENCE [LARGE SCALE GENOMIC DNA]</scope>
</reference>
<feature type="compositionally biased region" description="Basic residues" evidence="1">
    <location>
        <begin position="108"/>
        <end position="118"/>
    </location>
</feature>
<evidence type="ECO:0000256" key="1">
    <source>
        <dbReference type="SAM" id="MobiDB-lite"/>
    </source>
</evidence>
<dbReference type="Proteomes" id="UP001176941">
    <property type="component" value="Chromosome 23"/>
</dbReference>
<accession>A0ABN8YS69</accession>
<evidence type="ECO:0000313" key="2">
    <source>
        <dbReference type="EMBL" id="CAI9164432.1"/>
    </source>
</evidence>
<proteinExistence type="predicted"/>
<feature type="region of interest" description="Disordered" evidence="1">
    <location>
        <begin position="1"/>
        <end position="37"/>
    </location>
</feature>
<evidence type="ECO:0000313" key="3">
    <source>
        <dbReference type="Proteomes" id="UP001176941"/>
    </source>
</evidence>
<feature type="compositionally biased region" description="Basic and acidic residues" evidence="1">
    <location>
        <begin position="92"/>
        <end position="107"/>
    </location>
</feature>
<protein>
    <submittedName>
        <fullName evidence="2">Uncharacterized protein</fullName>
    </submittedName>
</protein>
<sequence>MLPDPKELRTHRGGMGRAHGGDARAAAAALPGPNPKKPLALRAPAPLPGELVCPQTLGCYATELLRRHRALAQKIQRQRGQTPPVLLLKGVQGERTEREEKIVDRRDPRKRRPGAQQR</sequence>
<dbReference type="EMBL" id="OX459959">
    <property type="protein sequence ID" value="CAI9164432.1"/>
    <property type="molecule type" value="Genomic_DNA"/>
</dbReference>
<name>A0ABN8YS69_RANTA</name>
<organism evidence="2 3">
    <name type="scientific">Rangifer tarandus platyrhynchus</name>
    <name type="common">Svalbard reindeer</name>
    <dbReference type="NCBI Taxonomy" id="3082113"/>
    <lineage>
        <taxon>Eukaryota</taxon>
        <taxon>Metazoa</taxon>
        <taxon>Chordata</taxon>
        <taxon>Craniata</taxon>
        <taxon>Vertebrata</taxon>
        <taxon>Euteleostomi</taxon>
        <taxon>Mammalia</taxon>
        <taxon>Eutheria</taxon>
        <taxon>Laurasiatheria</taxon>
        <taxon>Artiodactyla</taxon>
        <taxon>Ruminantia</taxon>
        <taxon>Pecora</taxon>
        <taxon>Cervidae</taxon>
        <taxon>Odocoileinae</taxon>
        <taxon>Rangifer</taxon>
    </lineage>
</organism>